<organism evidence="6 7">
    <name type="scientific">Negadavirga shengliensis</name>
    <dbReference type="NCBI Taxonomy" id="1389218"/>
    <lineage>
        <taxon>Bacteria</taxon>
        <taxon>Pseudomonadati</taxon>
        <taxon>Bacteroidota</taxon>
        <taxon>Cytophagia</taxon>
        <taxon>Cytophagales</taxon>
        <taxon>Cyclobacteriaceae</taxon>
        <taxon>Negadavirga</taxon>
    </lineage>
</organism>
<dbReference type="Proteomes" id="UP001595818">
    <property type="component" value="Unassembled WGS sequence"/>
</dbReference>
<sequence>MYLAKEKKAELFKNHGRLKSETDTGSSESQIALFTYRIQHLTEHLKTNKKDHSSRRGLLKLVGKRRRLLNYLMKNDIERYRAVIADLGIRK</sequence>
<dbReference type="Gene3D" id="6.10.250.3130">
    <property type="match status" value="1"/>
</dbReference>
<dbReference type="SMART" id="SM01387">
    <property type="entry name" value="Ribosomal_S15"/>
    <property type="match status" value="1"/>
</dbReference>
<dbReference type="SUPFAM" id="SSF47060">
    <property type="entry name" value="S15/NS1 RNA-binding domain"/>
    <property type="match status" value="1"/>
</dbReference>
<comment type="function">
    <text evidence="3 5">One of the primary rRNA binding proteins, it binds directly to 16S rRNA where it helps nucleate assembly of the platform of the 30S subunit by binding and bridging several RNA helices of the 16S rRNA.</text>
</comment>
<dbReference type="CDD" id="cd00353">
    <property type="entry name" value="Ribosomal_S15p_S13e"/>
    <property type="match status" value="1"/>
</dbReference>
<dbReference type="NCBIfam" id="TIGR00952">
    <property type="entry name" value="S15_bact"/>
    <property type="match status" value="1"/>
</dbReference>
<keyword evidence="3 5" id="KW-0699">rRNA-binding</keyword>
<evidence type="ECO:0000256" key="5">
    <source>
        <dbReference type="RuleBase" id="RU004524"/>
    </source>
</evidence>
<evidence type="ECO:0000256" key="4">
    <source>
        <dbReference type="RuleBase" id="RU003919"/>
    </source>
</evidence>
<comment type="similarity">
    <text evidence="3 4">Belongs to the universal ribosomal protein uS15 family.</text>
</comment>
<name>A0ABV9T168_9BACT</name>
<comment type="subunit">
    <text evidence="3">Part of the 30S ribosomal subunit. Forms a bridge to the 50S subunit in the 70S ribosome, contacting the 23S rRNA.</text>
</comment>
<evidence type="ECO:0000256" key="1">
    <source>
        <dbReference type="ARBA" id="ARBA00022980"/>
    </source>
</evidence>
<dbReference type="PROSITE" id="PS00362">
    <property type="entry name" value="RIBOSOMAL_S15"/>
    <property type="match status" value="1"/>
</dbReference>
<dbReference type="PANTHER" id="PTHR23321:SF26">
    <property type="entry name" value="SMALL RIBOSOMAL SUBUNIT PROTEIN US15M"/>
    <property type="match status" value="1"/>
</dbReference>
<dbReference type="Pfam" id="PF00312">
    <property type="entry name" value="Ribosomal_S15"/>
    <property type="match status" value="1"/>
</dbReference>
<evidence type="ECO:0000313" key="7">
    <source>
        <dbReference type="Proteomes" id="UP001595818"/>
    </source>
</evidence>
<comment type="function">
    <text evidence="3">Forms an intersubunit bridge (bridge B4) with the 23S rRNA of the 50S subunit in the ribosome.</text>
</comment>
<evidence type="ECO:0000256" key="2">
    <source>
        <dbReference type="ARBA" id="ARBA00023274"/>
    </source>
</evidence>
<dbReference type="HAMAP" id="MF_01343_B">
    <property type="entry name" value="Ribosomal_uS15_B"/>
    <property type="match status" value="1"/>
</dbReference>
<comment type="caution">
    <text evidence="6">The sequence shown here is derived from an EMBL/GenBank/DDBJ whole genome shotgun (WGS) entry which is preliminary data.</text>
</comment>
<dbReference type="InterPro" id="IPR005290">
    <property type="entry name" value="Ribosomal_uS15_bac-type"/>
</dbReference>
<keyword evidence="1 3" id="KW-0689">Ribosomal protein</keyword>
<keyword evidence="2 3" id="KW-0687">Ribonucleoprotein</keyword>
<dbReference type="InterPro" id="IPR009068">
    <property type="entry name" value="uS15_NS1_RNA-bd_sf"/>
</dbReference>
<gene>
    <name evidence="3 6" type="primary">rpsO</name>
    <name evidence="6" type="ORF">ACFPFU_12010</name>
</gene>
<keyword evidence="7" id="KW-1185">Reference proteome</keyword>
<accession>A0ABV9T168</accession>
<dbReference type="PANTHER" id="PTHR23321">
    <property type="entry name" value="RIBOSOMAL PROTEIN S15, BACTERIAL AND ORGANELLAR"/>
    <property type="match status" value="1"/>
</dbReference>
<proteinExistence type="inferred from homology"/>
<dbReference type="GO" id="GO:0005840">
    <property type="term" value="C:ribosome"/>
    <property type="evidence" value="ECO:0007669"/>
    <property type="project" value="UniProtKB-KW"/>
</dbReference>
<dbReference type="RefSeq" id="WP_377064788.1">
    <property type="nucleotide sequence ID" value="NZ_JBHSJJ010000006.1"/>
</dbReference>
<keyword evidence="3 5" id="KW-0694">RNA-binding</keyword>
<evidence type="ECO:0000256" key="3">
    <source>
        <dbReference type="HAMAP-Rule" id="MF_01343"/>
    </source>
</evidence>
<protein>
    <recommendedName>
        <fullName evidence="3">Small ribosomal subunit protein uS15</fullName>
    </recommendedName>
</protein>
<dbReference type="Gene3D" id="1.10.287.10">
    <property type="entry name" value="S15/NS1, RNA-binding"/>
    <property type="match status" value="1"/>
</dbReference>
<dbReference type="InterPro" id="IPR000589">
    <property type="entry name" value="Ribosomal_uS15"/>
</dbReference>
<evidence type="ECO:0000313" key="6">
    <source>
        <dbReference type="EMBL" id="MFC4872414.1"/>
    </source>
</evidence>
<reference evidence="7" key="1">
    <citation type="journal article" date="2019" name="Int. J. Syst. Evol. Microbiol.">
        <title>The Global Catalogue of Microorganisms (GCM) 10K type strain sequencing project: providing services to taxonomists for standard genome sequencing and annotation.</title>
        <authorList>
            <consortium name="The Broad Institute Genomics Platform"/>
            <consortium name="The Broad Institute Genome Sequencing Center for Infectious Disease"/>
            <person name="Wu L."/>
            <person name="Ma J."/>
        </authorList>
    </citation>
    <scope>NUCLEOTIDE SEQUENCE [LARGE SCALE GENOMIC DNA]</scope>
    <source>
        <strain evidence="7">CGMCC 4.7466</strain>
    </source>
</reference>
<dbReference type="EMBL" id="JBHSJJ010000006">
    <property type="protein sequence ID" value="MFC4872414.1"/>
    <property type="molecule type" value="Genomic_DNA"/>
</dbReference>